<accession>A0ABP3JJN7</accession>
<evidence type="ECO:0008006" key="3">
    <source>
        <dbReference type="Google" id="ProtNLM"/>
    </source>
</evidence>
<dbReference type="EMBL" id="BAAAHB010000011">
    <property type="protein sequence ID" value="GAA0453958.1"/>
    <property type="molecule type" value="Genomic_DNA"/>
</dbReference>
<dbReference type="Proteomes" id="UP001499895">
    <property type="component" value="Unassembled WGS sequence"/>
</dbReference>
<keyword evidence="2" id="KW-1185">Reference proteome</keyword>
<evidence type="ECO:0000313" key="1">
    <source>
        <dbReference type="EMBL" id="GAA0453958.1"/>
    </source>
</evidence>
<reference evidence="2" key="1">
    <citation type="journal article" date="2019" name="Int. J. Syst. Evol. Microbiol.">
        <title>The Global Catalogue of Microorganisms (GCM) 10K type strain sequencing project: providing services to taxonomists for standard genome sequencing and annotation.</title>
        <authorList>
            <consortium name="The Broad Institute Genomics Platform"/>
            <consortium name="The Broad Institute Genome Sequencing Center for Infectious Disease"/>
            <person name="Wu L."/>
            <person name="Ma J."/>
        </authorList>
    </citation>
    <scope>NUCLEOTIDE SEQUENCE [LARGE SCALE GENOMIC DNA]</scope>
    <source>
        <strain evidence="2">JCM 10649</strain>
    </source>
</reference>
<sequence>MDGVDDRTDETGPVTLGDPREVWVEIRGPVEGVARIRAWITARSGSLTGDGQIVADTADDPEMPGWSWCRMTVLPAEE</sequence>
<gene>
    <name evidence="1" type="ORF">GCM10009544_15900</name>
</gene>
<organism evidence="1 2">
    <name type="scientific">Streptomyces stramineus</name>
    <dbReference type="NCBI Taxonomy" id="173861"/>
    <lineage>
        <taxon>Bacteria</taxon>
        <taxon>Bacillati</taxon>
        <taxon>Actinomycetota</taxon>
        <taxon>Actinomycetes</taxon>
        <taxon>Kitasatosporales</taxon>
        <taxon>Streptomycetaceae</taxon>
        <taxon>Streptomyces</taxon>
    </lineage>
</organism>
<proteinExistence type="predicted"/>
<protein>
    <recommendedName>
        <fullName evidence="3">Acyl-CoA synthetase</fullName>
    </recommendedName>
</protein>
<name>A0ABP3JJN7_9ACTN</name>
<evidence type="ECO:0000313" key="2">
    <source>
        <dbReference type="Proteomes" id="UP001499895"/>
    </source>
</evidence>
<comment type="caution">
    <text evidence="1">The sequence shown here is derived from an EMBL/GenBank/DDBJ whole genome shotgun (WGS) entry which is preliminary data.</text>
</comment>